<proteinExistence type="predicted"/>
<protein>
    <submittedName>
        <fullName evidence="2">Uncharacterized protein</fullName>
    </submittedName>
</protein>
<gene>
    <name evidence="2" type="ORF">E2C01_079344</name>
</gene>
<dbReference type="EMBL" id="VSRR010065873">
    <property type="protein sequence ID" value="MPC84601.1"/>
    <property type="molecule type" value="Genomic_DNA"/>
</dbReference>
<evidence type="ECO:0000313" key="2">
    <source>
        <dbReference type="EMBL" id="MPC84601.1"/>
    </source>
</evidence>
<evidence type="ECO:0000256" key="1">
    <source>
        <dbReference type="SAM" id="MobiDB-lite"/>
    </source>
</evidence>
<feature type="region of interest" description="Disordered" evidence="1">
    <location>
        <begin position="31"/>
        <end position="50"/>
    </location>
</feature>
<reference evidence="2 3" key="1">
    <citation type="submission" date="2019-05" db="EMBL/GenBank/DDBJ databases">
        <title>Another draft genome of Portunus trituberculatus and its Hox gene families provides insights of decapod evolution.</title>
        <authorList>
            <person name="Jeong J.-H."/>
            <person name="Song I."/>
            <person name="Kim S."/>
            <person name="Choi T."/>
            <person name="Kim D."/>
            <person name="Ryu S."/>
            <person name="Kim W."/>
        </authorList>
    </citation>
    <scope>NUCLEOTIDE SEQUENCE [LARGE SCALE GENOMIC DNA]</scope>
    <source>
        <tissue evidence="2">Muscle</tissue>
    </source>
</reference>
<evidence type="ECO:0000313" key="3">
    <source>
        <dbReference type="Proteomes" id="UP000324222"/>
    </source>
</evidence>
<sequence>MSLTSECVFGGPEMLPRCCKRRAISGSPASEYRGVQISEPRRLGNGAAENRTNVAPADFYTTSHASTTRLGLIMSIPRHSWSRTPLPRHSITATPVWTSL</sequence>
<name>A0A5B7IGQ7_PORTR</name>
<organism evidence="2 3">
    <name type="scientific">Portunus trituberculatus</name>
    <name type="common">Swimming crab</name>
    <name type="synonym">Neptunus trituberculatus</name>
    <dbReference type="NCBI Taxonomy" id="210409"/>
    <lineage>
        <taxon>Eukaryota</taxon>
        <taxon>Metazoa</taxon>
        <taxon>Ecdysozoa</taxon>
        <taxon>Arthropoda</taxon>
        <taxon>Crustacea</taxon>
        <taxon>Multicrustacea</taxon>
        <taxon>Malacostraca</taxon>
        <taxon>Eumalacostraca</taxon>
        <taxon>Eucarida</taxon>
        <taxon>Decapoda</taxon>
        <taxon>Pleocyemata</taxon>
        <taxon>Brachyura</taxon>
        <taxon>Eubrachyura</taxon>
        <taxon>Portunoidea</taxon>
        <taxon>Portunidae</taxon>
        <taxon>Portuninae</taxon>
        <taxon>Portunus</taxon>
    </lineage>
</organism>
<accession>A0A5B7IGQ7</accession>
<dbReference type="Proteomes" id="UP000324222">
    <property type="component" value="Unassembled WGS sequence"/>
</dbReference>
<comment type="caution">
    <text evidence="2">The sequence shown here is derived from an EMBL/GenBank/DDBJ whole genome shotgun (WGS) entry which is preliminary data.</text>
</comment>
<keyword evidence="3" id="KW-1185">Reference proteome</keyword>
<dbReference type="AlphaFoldDB" id="A0A5B7IGQ7"/>